<name>A0ABW2X5I2_9ACTN</name>
<dbReference type="Proteomes" id="UP001596915">
    <property type="component" value="Unassembled WGS sequence"/>
</dbReference>
<protein>
    <submittedName>
        <fullName evidence="1">Uncharacterized protein</fullName>
    </submittedName>
</protein>
<dbReference type="EMBL" id="JBHTGL010000008">
    <property type="protein sequence ID" value="MFD0628131.1"/>
    <property type="molecule type" value="Genomic_DNA"/>
</dbReference>
<evidence type="ECO:0000313" key="2">
    <source>
        <dbReference type="Proteomes" id="UP001596915"/>
    </source>
</evidence>
<reference evidence="2" key="1">
    <citation type="journal article" date="2019" name="Int. J. Syst. Evol. Microbiol.">
        <title>The Global Catalogue of Microorganisms (GCM) 10K type strain sequencing project: providing services to taxonomists for standard genome sequencing and annotation.</title>
        <authorList>
            <consortium name="The Broad Institute Genomics Platform"/>
            <consortium name="The Broad Institute Genome Sequencing Center for Infectious Disease"/>
            <person name="Wu L."/>
            <person name="Ma J."/>
        </authorList>
    </citation>
    <scope>NUCLEOTIDE SEQUENCE [LARGE SCALE GENOMIC DNA]</scope>
    <source>
        <strain evidence="2">JCM 12607</strain>
    </source>
</reference>
<accession>A0ABW2X5I2</accession>
<sequence length="141" mass="14848">MANILELLTAPGLEAVRPLVGPLDAVEVTGIRLEPRPDRLAAIPAGTVAVLLAPVPGHLLDVAVRDAAAAGAAALVLTGVAEAPHGLPAEVTATARALAERGRVAVLYAEGTSRPSWWRWSGRWPGPRRTRWPGSRPRRGR</sequence>
<comment type="caution">
    <text evidence="1">The sequence shown here is derived from an EMBL/GenBank/DDBJ whole genome shotgun (WGS) entry which is preliminary data.</text>
</comment>
<gene>
    <name evidence="1" type="ORF">ACFQ2K_41375</name>
</gene>
<keyword evidence="2" id="KW-1185">Reference proteome</keyword>
<organism evidence="1 2">
    <name type="scientific">Streptomyces sanglieri</name>
    <dbReference type="NCBI Taxonomy" id="193460"/>
    <lineage>
        <taxon>Bacteria</taxon>
        <taxon>Bacillati</taxon>
        <taxon>Actinomycetota</taxon>
        <taxon>Actinomycetes</taxon>
        <taxon>Kitasatosporales</taxon>
        <taxon>Streptomycetaceae</taxon>
        <taxon>Streptomyces</taxon>
    </lineage>
</organism>
<evidence type="ECO:0000313" key="1">
    <source>
        <dbReference type="EMBL" id="MFD0628131.1"/>
    </source>
</evidence>
<proteinExistence type="predicted"/>